<dbReference type="Proteomes" id="UP000782241">
    <property type="component" value="Unassembled WGS sequence"/>
</dbReference>
<evidence type="ECO:0000313" key="1">
    <source>
        <dbReference type="EMBL" id="KAG5655360.1"/>
    </source>
</evidence>
<dbReference type="EMBL" id="JAGPUO010000030">
    <property type="protein sequence ID" value="KAG5655360.1"/>
    <property type="molecule type" value="Genomic_DNA"/>
</dbReference>
<sequence length="313" mass="36186">MDYNPTHSGSKPKNDLGLMPAVAAPALEIVIEQPQFRKVLAPPSLELPQQFISLIRDLSQEKGQLETRRLHGLDNPRKAKDKLARLKMIDLTQHPYRRLGLDHWEKLIIIAATVVDVQLGNDNTADKTLAELHQGQLCHDTIFRDRKTVLEVIKLTDCLYRQWKDDLAFEVLILMADTPTSMLRLQSIQKFEKLKRKLQQCKPLTETKDSLKFYIPFLVRLIRPSYSLSHIQMALGTSLFNESDWENFVRVSYGPDPTYDPIRDLWIVQEPLPSHNQQWQESTGPKRPIPVDQIKGSVWDIVRIRKSNKLSRV</sequence>
<protein>
    <submittedName>
        <fullName evidence="1">Uncharacterized protein</fullName>
    </submittedName>
</protein>
<reference evidence="1" key="1">
    <citation type="submission" date="2021-04" db="EMBL/GenBank/DDBJ databases">
        <title>Draft genome of Fusarium avenaceum strain F156N33, isolated from an atmospheric sample in Virginia.</title>
        <authorList>
            <person name="Yang S."/>
            <person name="Vinatzer B.A."/>
            <person name="Coleman J."/>
        </authorList>
    </citation>
    <scope>NUCLEOTIDE SEQUENCE</scope>
    <source>
        <strain evidence="1">F156N33</strain>
    </source>
</reference>
<gene>
    <name evidence="1" type="ORF">KAF25_006863</name>
</gene>
<keyword evidence="2" id="KW-1185">Reference proteome</keyword>
<organism evidence="1 2">
    <name type="scientific">Fusarium avenaceum</name>
    <dbReference type="NCBI Taxonomy" id="40199"/>
    <lineage>
        <taxon>Eukaryota</taxon>
        <taxon>Fungi</taxon>
        <taxon>Dikarya</taxon>
        <taxon>Ascomycota</taxon>
        <taxon>Pezizomycotina</taxon>
        <taxon>Sordariomycetes</taxon>
        <taxon>Hypocreomycetidae</taxon>
        <taxon>Hypocreales</taxon>
        <taxon>Nectriaceae</taxon>
        <taxon>Fusarium</taxon>
        <taxon>Fusarium tricinctum species complex</taxon>
    </lineage>
</organism>
<name>A0A9P7GXW0_9HYPO</name>
<dbReference type="AlphaFoldDB" id="A0A9P7GXW0"/>
<comment type="caution">
    <text evidence="1">The sequence shown here is derived from an EMBL/GenBank/DDBJ whole genome shotgun (WGS) entry which is preliminary data.</text>
</comment>
<evidence type="ECO:0000313" key="2">
    <source>
        <dbReference type="Proteomes" id="UP000782241"/>
    </source>
</evidence>
<proteinExistence type="predicted"/>
<accession>A0A9P7GXW0</accession>